<proteinExistence type="predicted"/>
<gene>
    <name evidence="2" type="ORF">PR001_g26141</name>
    <name evidence="1" type="ORF">PR002_g26369</name>
</gene>
<protein>
    <submittedName>
        <fullName evidence="1">Uncharacterized protein</fullName>
    </submittedName>
</protein>
<evidence type="ECO:0000313" key="1">
    <source>
        <dbReference type="EMBL" id="KAE8972887.1"/>
    </source>
</evidence>
<sequence length="174" mass="19793">MLRHRLQAMADETELLRAHSVENVLIRRQRSGPLAPLLHLSVSDDPAENSKQGLTALKCVDFSRKQVVDMLRRLQAVAYETELLCVHIVENVLSRRRQLAELRSRCRLWRTLCPRVRAHKALQQQKGAADEATLVFNCNHKLIQFMVATCAKTTFLSASEIGFEDDDDEDADAQ</sequence>
<organism evidence="1 4">
    <name type="scientific">Phytophthora rubi</name>
    <dbReference type="NCBI Taxonomy" id="129364"/>
    <lineage>
        <taxon>Eukaryota</taxon>
        <taxon>Sar</taxon>
        <taxon>Stramenopiles</taxon>
        <taxon>Oomycota</taxon>
        <taxon>Peronosporomycetes</taxon>
        <taxon>Peronosporales</taxon>
        <taxon>Peronosporaceae</taxon>
        <taxon>Phytophthora</taxon>
    </lineage>
</organism>
<accession>A0A6A3HU00</accession>
<evidence type="ECO:0000313" key="3">
    <source>
        <dbReference type="Proteomes" id="UP000429607"/>
    </source>
</evidence>
<dbReference type="OrthoDB" id="10344601at2759"/>
<dbReference type="Proteomes" id="UP000429607">
    <property type="component" value="Unassembled WGS sequence"/>
</dbReference>
<comment type="caution">
    <text evidence="1">The sequence shown here is derived from an EMBL/GenBank/DDBJ whole genome shotgun (WGS) entry which is preliminary data.</text>
</comment>
<dbReference type="Proteomes" id="UP000435112">
    <property type="component" value="Unassembled WGS sequence"/>
</dbReference>
<evidence type="ECO:0000313" key="4">
    <source>
        <dbReference type="Proteomes" id="UP000435112"/>
    </source>
</evidence>
<evidence type="ECO:0000313" key="2">
    <source>
        <dbReference type="EMBL" id="KAE8973995.1"/>
    </source>
</evidence>
<reference evidence="3 4" key="1">
    <citation type="submission" date="2018-09" db="EMBL/GenBank/DDBJ databases">
        <title>Genomic investigation of the strawberry pathogen Phytophthora fragariae indicates pathogenicity is determined by transcriptional variation in three key races.</title>
        <authorList>
            <person name="Adams T.M."/>
            <person name="Armitage A.D."/>
            <person name="Sobczyk M.K."/>
            <person name="Bates H.J."/>
            <person name="Dunwell J.M."/>
            <person name="Nellist C.F."/>
            <person name="Harrison R.J."/>
        </authorList>
    </citation>
    <scope>NUCLEOTIDE SEQUENCE [LARGE SCALE GENOMIC DNA]</scope>
    <source>
        <strain evidence="2 3">SCRP249</strain>
        <strain evidence="1 4">SCRP324</strain>
    </source>
</reference>
<dbReference type="EMBL" id="QXFV01003775">
    <property type="protein sequence ID" value="KAE8973995.1"/>
    <property type="molecule type" value="Genomic_DNA"/>
</dbReference>
<dbReference type="AlphaFoldDB" id="A0A6A3HU00"/>
<dbReference type="EMBL" id="QXFU01003768">
    <property type="protein sequence ID" value="KAE8972887.1"/>
    <property type="molecule type" value="Genomic_DNA"/>
</dbReference>
<name>A0A6A3HU00_9STRA</name>